<dbReference type="GO" id="GO:0008270">
    <property type="term" value="F:zinc ion binding"/>
    <property type="evidence" value="ECO:0007669"/>
    <property type="project" value="UniProtKB-KW"/>
</dbReference>
<feature type="zinc finger region" description="C3H1-type" evidence="5">
    <location>
        <begin position="318"/>
        <end position="347"/>
    </location>
</feature>
<keyword evidence="3 5" id="KW-0862">Zinc</keyword>
<dbReference type="InterPro" id="IPR057444">
    <property type="entry name" value="Znf-CCCH_AtC3H23-like"/>
</dbReference>
<keyword evidence="1 5" id="KW-0479">Metal-binding</keyword>
<feature type="compositionally biased region" description="Low complexity" evidence="6">
    <location>
        <begin position="103"/>
        <end position="116"/>
    </location>
</feature>
<dbReference type="Gene3D" id="4.10.1000.10">
    <property type="entry name" value="Zinc finger, CCCH-type"/>
    <property type="match status" value="1"/>
</dbReference>
<evidence type="ECO:0000256" key="6">
    <source>
        <dbReference type="SAM" id="MobiDB-lite"/>
    </source>
</evidence>
<dbReference type="KEGG" id="tet:TTHERM_00161230"/>
<dbReference type="OrthoDB" id="20534at2759"/>
<dbReference type="AlphaFoldDB" id="Q22W09"/>
<accession>Q22W09</accession>
<proteinExistence type="predicted"/>
<organism evidence="8 9">
    <name type="scientific">Tetrahymena thermophila (strain SB210)</name>
    <dbReference type="NCBI Taxonomy" id="312017"/>
    <lineage>
        <taxon>Eukaryota</taxon>
        <taxon>Sar</taxon>
        <taxon>Alveolata</taxon>
        <taxon>Ciliophora</taxon>
        <taxon>Intramacronucleata</taxon>
        <taxon>Oligohymenophorea</taxon>
        <taxon>Hymenostomatida</taxon>
        <taxon>Tetrahymenina</taxon>
        <taxon>Tetrahymenidae</taxon>
        <taxon>Tetrahymena</taxon>
    </lineage>
</organism>
<dbReference type="EMBL" id="GG662820">
    <property type="protein sequence ID" value="EAR89607.3"/>
    <property type="molecule type" value="Genomic_DNA"/>
</dbReference>
<feature type="domain" description="C3H1-type" evidence="7">
    <location>
        <begin position="318"/>
        <end position="347"/>
    </location>
</feature>
<evidence type="ECO:0000256" key="1">
    <source>
        <dbReference type="ARBA" id="ARBA00022723"/>
    </source>
</evidence>
<feature type="compositionally biased region" description="Polar residues" evidence="6">
    <location>
        <begin position="764"/>
        <end position="776"/>
    </location>
</feature>
<feature type="region of interest" description="Disordered" evidence="6">
    <location>
        <begin position="103"/>
        <end position="144"/>
    </location>
</feature>
<feature type="compositionally biased region" description="Low complexity" evidence="6">
    <location>
        <begin position="743"/>
        <end position="762"/>
    </location>
</feature>
<feature type="compositionally biased region" description="Low complexity" evidence="6">
    <location>
        <begin position="631"/>
        <end position="686"/>
    </location>
</feature>
<dbReference type="PANTHER" id="PTHR14493">
    <property type="entry name" value="UNKEMPT FAMILY MEMBER"/>
    <property type="match status" value="1"/>
</dbReference>
<feature type="compositionally biased region" description="Low complexity" evidence="6">
    <location>
        <begin position="518"/>
        <end position="575"/>
    </location>
</feature>
<dbReference type="GO" id="GO:0003677">
    <property type="term" value="F:DNA binding"/>
    <property type="evidence" value="ECO:0007669"/>
    <property type="project" value="UniProtKB-KW"/>
</dbReference>
<dbReference type="SMART" id="SM00356">
    <property type="entry name" value="ZnF_C3H1"/>
    <property type="match status" value="2"/>
</dbReference>
<evidence type="ECO:0000313" key="8">
    <source>
        <dbReference type="EMBL" id="EAR89607.3"/>
    </source>
</evidence>
<keyword evidence="2 5" id="KW-0863">Zinc-finger</keyword>
<keyword evidence="9" id="KW-1185">Reference proteome</keyword>
<protein>
    <submittedName>
        <fullName evidence="8">Zinc finger CCCH type domain protein</fullName>
    </submittedName>
</protein>
<dbReference type="Pfam" id="PF25512">
    <property type="entry name" value="zf-CCCH_AtC3H23"/>
    <property type="match status" value="2"/>
</dbReference>
<dbReference type="SUPFAM" id="SSF90229">
    <property type="entry name" value="CCCH zinc finger"/>
    <property type="match status" value="1"/>
</dbReference>
<reference evidence="9" key="1">
    <citation type="journal article" date="2006" name="PLoS Biol.">
        <title>Macronuclear genome sequence of the ciliate Tetrahymena thermophila, a model eukaryote.</title>
        <authorList>
            <person name="Eisen J.A."/>
            <person name="Coyne R.S."/>
            <person name="Wu M."/>
            <person name="Wu D."/>
            <person name="Thiagarajan M."/>
            <person name="Wortman J.R."/>
            <person name="Badger J.H."/>
            <person name="Ren Q."/>
            <person name="Amedeo P."/>
            <person name="Jones K.M."/>
            <person name="Tallon L.J."/>
            <person name="Delcher A.L."/>
            <person name="Salzberg S.L."/>
            <person name="Silva J.C."/>
            <person name="Haas B.J."/>
            <person name="Majoros W.H."/>
            <person name="Farzad M."/>
            <person name="Carlton J.M."/>
            <person name="Smith R.K. Jr."/>
            <person name="Garg J."/>
            <person name="Pearlman R.E."/>
            <person name="Karrer K.M."/>
            <person name="Sun L."/>
            <person name="Manning G."/>
            <person name="Elde N.C."/>
            <person name="Turkewitz A.P."/>
            <person name="Asai D.J."/>
            <person name="Wilkes D.E."/>
            <person name="Wang Y."/>
            <person name="Cai H."/>
            <person name="Collins K."/>
            <person name="Stewart B.A."/>
            <person name="Lee S.R."/>
            <person name="Wilamowska K."/>
            <person name="Weinberg Z."/>
            <person name="Ruzzo W.L."/>
            <person name="Wloga D."/>
            <person name="Gaertig J."/>
            <person name="Frankel J."/>
            <person name="Tsao C.-C."/>
            <person name="Gorovsky M.A."/>
            <person name="Keeling P.J."/>
            <person name="Waller R.F."/>
            <person name="Patron N.J."/>
            <person name="Cherry J.M."/>
            <person name="Stover N.A."/>
            <person name="Krieger C.J."/>
            <person name="del Toro C."/>
            <person name="Ryder H.F."/>
            <person name="Williamson S.C."/>
            <person name="Barbeau R.A."/>
            <person name="Hamilton E.P."/>
            <person name="Orias E."/>
        </authorList>
    </citation>
    <scope>NUCLEOTIDE SEQUENCE [LARGE SCALE GENOMIC DNA]</scope>
    <source>
        <strain evidence="9">SB210</strain>
    </source>
</reference>
<dbReference type="InterPro" id="IPR000571">
    <property type="entry name" value="Znf_CCCH"/>
</dbReference>
<dbReference type="eggNOG" id="KOG1595">
    <property type="taxonomic scope" value="Eukaryota"/>
</dbReference>
<feature type="region of interest" description="Disordered" evidence="6">
    <location>
        <begin position="615"/>
        <end position="686"/>
    </location>
</feature>
<sequence>MAQQVRDFLLNQQQIRIDSSGISSPQVTPNYIGQQNQYQINYQQNNYNLKMPMNNFQPNDSTYFGIPLSKHPHYQDLNQHLLVNQQQQQFYLPQGVFNLEQQQSNYNPQNNNNVNQFTSPVGKSSVRHPQNGSQQQKSTETNNDQKHLLNYNQLQINRASSEKISQLNSPCIYPSQYSAIQMGDHPSKNHSSVHSLESQINLNLNSNNPSQNTQSKSNYNNNNNNNINSLQPQAPSSQSYSIDQRRLKIQDFKVHECTKRDKHEKKKCPYFHNQGDRRRCPEKYQYSFNECKKKDKCPLKDNCPQVHNKVEQLYHPLRYKAKFCESFKENNQKCEYGSFCSFAHDENEIVIPMICKLPKDAIFYMYFYKTVWCPNTQKHERAYCPYMHNVQDFRRDPKQFQIEPKQCDQWKKSNIQKYSEGECPLQLKCKNCHGWKEYDYHPKFYKTKSCDTQNCQNQECVHYHSEQERRIVTEELLKKEEKEAKEKLKSLINSNIPYDVKLGAPIDVFYTEQEEEMNNSSNGSNANLNQNMSYHNNSNNNNNSNSNSSHSKNSSNTDLNNQNNLNYNPNSNNQKNRFKSNTVNIQNNSYPQNRQQSNSQYGQQQNYYNHNQKNHDKAVNHQRTYDKKQPNFNQNNSNNNNNNNNNNNYHHQKQQNNSNNIYQNFANNSNNNNNNNYNNSNSNNYFVDNYQKNLYQNNQSNNRQQQNAIYNQSNMNNINNLNYFNTNYQNNYIPYCAKSQNQSDIDQTTSSKSQSQQQSRDSSLGKNDSEQQTIINDSDRRTIQINQEDIFFQFNEPKLKYSSELRKCFEKKSQTELYETLLLNYFNDEQILKLADTDNYLLPFLNDNQSNTLKNIISYYYEEQDYKDIQKLGKIFDEITF</sequence>
<feature type="region of interest" description="Disordered" evidence="6">
    <location>
        <begin position="202"/>
        <end position="242"/>
    </location>
</feature>
<feature type="compositionally biased region" description="Polar residues" evidence="6">
    <location>
        <begin position="117"/>
        <end position="142"/>
    </location>
</feature>
<dbReference type="InterPro" id="IPR045234">
    <property type="entry name" value="Unkempt-like"/>
</dbReference>
<evidence type="ECO:0000256" key="2">
    <source>
        <dbReference type="ARBA" id="ARBA00022771"/>
    </source>
</evidence>
<feature type="region of interest" description="Disordered" evidence="6">
    <location>
        <begin position="514"/>
        <end position="578"/>
    </location>
</feature>
<dbReference type="HOGENOM" id="CLU_345327_0_0_1"/>
<dbReference type="InParanoid" id="Q22W09"/>
<keyword evidence="4" id="KW-0238">DNA-binding</keyword>
<evidence type="ECO:0000313" key="9">
    <source>
        <dbReference type="Proteomes" id="UP000009168"/>
    </source>
</evidence>
<feature type="compositionally biased region" description="Basic and acidic residues" evidence="6">
    <location>
        <begin position="615"/>
        <end position="629"/>
    </location>
</feature>
<dbReference type="GeneID" id="7833942"/>
<evidence type="ECO:0000256" key="3">
    <source>
        <dbReference type="ARBA" id="ARBA00022833"/>
    </source>
</evidence>
<dbReference type="Proteomes" id="UP000009168">
    <property type="component" value="Unassembled WGS sequence"/>
</dbReference>
<gene>
    <name evidence="8" type="ORF">TTHERM_00161230</name>
</gene>
<dbReference type="RefSeq" id="XP_001009853.3">
    <property type="nucleotide sequence ID" value="XM_001009853.3"/>
</dbReference>
<dbReference type="PANTHER" id="PTHR14493:SF50">
    <property type="entry name" value="RING FINGER PROTEIN UNKEMPT"/>
    <property type="match status" value="1"/>
</dbReference>
<dbReference type="InterPro" id="IPR036855">
    <property type="entry name" value="Znf_CCCH_sf"/>
</dbReference>
<evidence type="ECO:0000256" key="5">
    <source>
        <dbReference type="PROSITE-ProRule" id="PRU00723"/>
    </source>
</evidence>
<name>Q22W09_TETTS</name>
<evidence type="ECO:0000259" key="7">
    <source>
        <dbReference type="PROSITE" id="PS50103"/>
    </source>
</evidence>
<feature type="compositionally biased region" description="Low complexity" evidence="6">
    <location>
        <begin position="202"/>
        <end position="233"/>
    </location>
</feature>
<dbReference type="PROSITE" id="PS50103">
    <property type="entry name" value="ZF_C3H1"/>
    <property type="match status" value="1"/>
</dbReference>
<evidence type="ECO:0000256" key="4">
    <source>
        <dbReference type="ARBA" id="ARBA00023125"/>
    </source>
</evidence>
<feature type="region of interest" description="Disordered" evidence="6">
    <location>
        <begin position="743"/>
        <end position="779"/>
    </location>
</feature>